<reference evidence="2" key="2">
    <citation type="journal article" date="2022" name="Microb. Genom.">
        <title>A chromosome-scale genome assembly of the tomato pathogen Cladosporium fulvum reveals a compartmentalized genome architecture and the presence of a dispensable chromosome.</title>
        <authorList>
            <person name="Zaccaron A.Z."/>
            <person name="Chen L.H."/>
            <person name="Samaras A."/>
            <person name="Stergiopoulos I."/>
        </authorList>
    </citation>
    <scope>NUCLEOTIDE SEQUENCE</scope>
    <source>
        <strain evidence="2">Race5_Kim</strain>
    </source>
</reference>
<accession>A0A9Q8P5C5</accession>
<dbReference type="Pfam" id="PF22942">
    <property type="entry name" value="DUF7025"/>
    <property type="match status" value="1"/>
</dbReference>
<dbReference type="GO" id="GO:0005524">
    <property type="term" value="F:ATP binding"/>
    <property type="evidence" value="ECO:0007669"/>
    <property type="project" value="InterPro"/>
</dbReference>
<dbReference type="AlphaFoldDB" id="A0A9Q8P5C5"/>
<evidence type="ECO:0000313" key="3">
    <source>
        <dbReference type="Proteomes" id="UP000756132"/>
    </source>
</evidence>
<dbReference type="GO" id="GO:0016887">
    <property type="term" value="F:ATP hydrolysis activity"/>
    <property type="evidence" value="ECO:0007669"/>
    <property type="project" value="InterPro"/>
</dbReference>
<dbReference type="PANTHER" id="PTHR46411">
    <property type="entry name" value="FAMILY ATPASE, PUTATIVE-RELATED"/>
    <property type="match status" value="1"/>
</dbReference>
<sequence>MATTNEKKIHTEEIEIRSQALMQLLSDTSIYWKDDLEDVDRTFTIDAPFYNFVWSWEACCQAGIPRDSDSESTKEARKDLSDLLGLVQTSNTRESYFKARDNILKTKKIKFEYLWTIFGHGQQVYANSFLEEMQMLEVHDFWEQGEALEVLCRGVDWDGAKLATYHYYFSIKEYQGERPINSLDVVPVDLFNVANTAPDNSDLRTKLIERGRRFCELCSQDSGALQCEYVGDALTDATSLHRLNPVRMKEARHKEASSGADSRFYDMVPYNIPRKDRGVIIDNWTFLNSARNPRWFPSPPLGVRPGGVFLTCQCLVCKLSPIQKVANASAKAFANDEEMLVLLPPKLLGFVLKSKIWAQFAVDKMQRTYLRGSLELTKAFDEELQLNEDDKDLLLALVNGHQALLPQFEGSGPGIPGHNNQGTDVIEGEGQGLAIMLHGPPGVGKTLTAETIAKRTNRPLLSVSVAEIGVQPHEAEHKLTDIFADAARWQAVLLMDEADVFVEERQKGELDRNALVSELLRCLEYYEGIIILTTNRIRTIDIALQSRIHLAIQYKGLSADSSLQIYKDNLARIPPNEIEHG</sequence>
<reference evidence="2" key="1">
    <citation type="submission" date="2021-12" db="EMBL/GenBank/DDBJ databases">
        <authorList>
            <person name="Zaccaron A."/>
            <person name="Stergiopoulos I."/>
        </authorList>
    </citation>
    <scope>NUCLEOTIDE SEQUENCE</scope>
    <source>
        <strain evidence="2">Race5_Kim</strain>
    </source>
</reference>
<dbReference type="RefSeq" id="XP_047758224.1">
    <property type="nucleotide sequence ID" value="XM_047902842.1"/>
</dbReference>
<keyword evidence="3" id="KW-1185">Reference proteome</keyword>
<name>A0A9Q8P5C5_PASFU</name>
<gene>
    <name evidence="2" type="ORF">CLAFUR5_03694</name>
</gene>
<dbReference type="OrthoDB" id="10042665at2759"/>
<dbReference type="InterPro" id="IPR027417">
    <property type="entry name" value="P-loop_NTPase"/>
</dbReference>
<dbReference type="SMART" id="SM00382">
    <property type="entry name" value="AAA"/>
    <property type="match status" value="1"/>
</dbReference>
<proteinExistence type="predicted"/>
<dbReference type="GeneID" id="71983572"/>
<dbReference type="InterPro" id="IPR003593">
    <property type="entry name" value="AAA+_ATPase"/>
</dbReference>
<dbReference type="Gene3D" id="3.40.50.300">
    <property type="entry name" value="P-loop containing nucleotide triphosphate hydrolases"/>
    <property type="match status" value="1"/>
</dbReference>
<dbReference type="InterPro" id="IPR054289">
    <property type="entry name" value="DUF7025"/>
</dbReference>
<dbReference type="Proteomes" id="UP000756132">
    <property type="component" value="Chromosome 2"/>
</dbReference>
<organism evidence="2 3">
    <name type="scientific">Passalora fulva</name>
    <name type="common">Tomato leaf mold</name>
    <name type="synonym">Cladosporium fulvum</name>
    <dbReference type="NCBI Taxonomy" id="5499"/>
    <lineage>
        <taxon>Eukaryota</taxon>
        <taxon>Fungi</taxon>
        <taxon>Dikarya</taxon>
        <taxon>Ascomycota</taxon>
        <taxon>Pezizomycotina</taxon>
        <taxon>Dothideomycetes</taxon>
        <taxon>Dothideomycetidae</taxon>
        <taxon>Mycosphaerellales</taxon>
        <taxon>Mycosphaerellaceae</taxon>
        <taxon>Fulvia</taxon>
    </lineage>
</organism>
<protein>
    <recommendedName>
        <fullName evidence="1">AAA+ ATPase domain-containing protein</fullName>
    </recommendedName>
</protein>
<dbReference type="KEGG" id="ffu:CLAFUR5_03694"/>
<evidence type="ECO:0000313" key="2">
    <source>
        <dbReference type="EMBL" id="UJO13858.1"/>
    </source>
</evidence>
<dbReference type="Pfam" id="PF00004">
    <property type="entry name" value="AAA"/>
    <property type="match status" value="1"/>
</dbReference>
<dbReference type="CDD" id="cd19481">
    <property type="entry name" value="RecA-like_protease"/>
    <property type="match status" value="1"/>
</dbReference>
<evidence type="ECO:0000259" key="1">
    <source>
        <dbReference type="SMART" id="SM00382"/>
    </source>
</evidence>
<dbReference type="SUPFAM" id="SSF52540">
    <property type="entry name" value="P-loop containing nucleoside triphosphate hydrolases"/>
    <property type="match status" value="1"/>
</dbReference>
<dbReference type="InterPro" id="IPR003959">
    <property type="entry name" value="ATPase_AAA_core"/>
</dbReference>
<feature type="domain" description="AAA+ ATPase" evidence="1">
    <location>
        <begin position="431"/>
        <end position="558"/>
    </location>
</feature>
<dbReference type="EMBL" id="CP090164">
    <property type="protein sequence ID" value="UJO13858.1"/>
    <property type="molecule type" value="Genomic_DNA"/>
</dbReference>
<dbReference type="PANTHER" id="PTHR46411:SF2">
    <property type="entry name" value="AAA+ ATPASE DOMAIN-CONTAINING PROTEIN"/>
    <property type="match status" value="1"/>
</dbReference>